<reference evidence="10" key="1">
    <citation type="journal article" date="2020" name="Nature">
        <title>Giant virus diversity and host interactions through global metagenomics.</title>
        <authorList>
            <person name="Schulz F."/>
            <person name="Roux S."/>
            <person name="Paez-Espino D."/>
            <person name="Jungbluth S."/>
            <person name="Walsh D.A."/>
            <person name="Denef V.J."/>
            <person name="McMahon K.D."/>
            <person name="Konstantinidis K.T."/>
            <person name="Eloe-Fadrosh E.A."/>
            <person name="Kyrpides N.C."/>
            <person name="Woyke T."/>
        </authorList>
    </citation>
    <scope>NUCLEOTIDE SEQUENCE</scope>
    <source>
        <strain evidence="10">GVMAG-M-3300023179-114</strain>
    </source>
</reference>
<accession>A0A6C0E6E7</accession>
<dbReference type="GO" id="GO:0006487">
    <property type="term" value="P:protein N-linked glycosylation"/>
    <property type="evidence" value="ECO:0007669"/>
    <property type="project" value="TreeGrafter"/>
</dbReference>
<comment type="pathway">
    <text evidence="2">Nucleotide-sugar biosynthesis; GDP-alpha-D-mannose biosynthesis; alpha-D-mannose 1-phosphate from D-fructose 6-phosphate: step 2/2.</text>
</comment>
<dbReference type="InterPro" id="IPR036412">
    <property type="entry name" value="HAD-like_sf"/>
</dbReference>
<dbReference type="InterPro" id="IPR005002">
    <property type="entry name" value="PMM"/>
</dbReference>
<dbReference type="SUPFAM" id="SSF56784">
    <property type="entry name" value="HAD-like"/>
    <property type="match status" value="1"/>
</dbReference>
<evidence type="ECO:0000256" key="1">
    <source>
        <dbReference type="ARBA" id="ARBA00004496"/>
    </source>
</evidence>
<name>A0A6C0E6E7_9ZZZZ</name>
<dbReference type="UniPathway" id="UPA00126">
    <property type="reaction ID" value="UER00424"/>
</dbReference>
<dbReference type="InterPro" id="IPR043169">
    <property type="entry name" value="PMM_cap"/>
</dbReference>
<dbReference type="InterPro" id="IPR006379">
    <property type="entry name" value="HAD-SF_hydro_IIB"/>
</dbReference>
<dbReference type="Gene3D" id="3.40.50.1000">
    <property type="entry name" value="HAD superfamily/HAD-like"/>
    <property type="match status" value="1"/>
</dbReference>
<dbReference type="GO" id="GO:0009298">
    <property type="term" value="P:GDP-mannose biosynthetic process"/>
    <property type="evidence" value="ECO:0007669"/>
    <property type="project" value="UniProtKB-UniPathway"/>
</dbReference>
<evidence type="ECO:0000256" key="2">
    <source>
        <dbReference type="ARBA" id="ARBA00004699"/>
    </source>
</evidence>
<keyword evidence="6" id="KW-0963">Cytoplasm</keyword>
<keyword evidence="8" id="KW-0460">Magnesium</keyword>
<dbReference type="GO" id="GO:0046872">
    <property type="term" value="F:metal ion binding"/>
    <property type="evidence" value="ECO:0007669"/>
    <property type="project" value="UniProtKB-KW"/>
</dbReference>
<dbReference type="EMBL" id="MN739722">
    <property type="protein sequence ID" value="QHT22995.1"/>
    <property type="molecule type" value="Genomic_DNA"/>
</dbReference>
<dbReference type="NCBIfam" id="TIGR01484">
    <property type="entry name" value="HAD-SF-IIB"/>
    <property type="match status" value="1"/>
</dbReference>
<proteinExistence type="inferred from homology"/>
<evidence type="ECO:0000313" key="10">
    <source>
        <dbReference type="EMBL" id="QHT22995.1"/>
    </source>
</evidence>
<comment type="subunit">
    <text evidence="4">Homodimer.</text>
</comment>
<comment type="similarity">
    <text evidence="3">Belongs to the eukaryotic PMM family.</text>
</comment>
<evidence type="ECO:0000256" key="9">
    <source>
        <dbReference type="ARBA" id="ARBA00023235"/>
    </source>
</evidence>
<organism evidence="10">
    <name type="scientific">viral metagenome</name>
    <dbReference type="NCBI Taxonomy" id="1070528"/>
    <lineage>
        <taxon>unclassified sequences</taxon>
        <taxon>metagenomes</taxon>
        <taxon>organismal metagenomes</taxon>
    </lineage>
</organism>
<keyword evidence="7" id="KW-0479">Metal-binding</keyword>
<evidence type="ECO:0000256" key="8">
    <source>
        <dbReference type="ARBA" id="ARBA00022842"/>
    </source>
</evidence>
<dbReference type="Pfam" id="PF03332">
    <property type="entry name" value="PMM"/>
    <property type="match status" value="1"/>
</dbReference>
<dbReference type="PANTHER" id="PTHR10466:SF0">
    <property type="entry name" value="PHOSPHOMANNOMUTASE"/>
    <property type="match status" value="1"/>
</dbReference>
<evidence type="ECO:0000256" key="6">
    <source>
        <dbReference type="ARBA" id="ARBA00022490"/>
    </source>
</evidence>
<dbReference type="EC" id="5.4.2.8" evidence="5"/>
<dbReference type="GO" id="GO:0005829">
    <property type="term" value="C:cytosol"/>
    <property type="evidence" value="ECO:0007669"/>
    <property type="project" value="TreeGrafter"/>
</dbReference>
<dbReference type="InterPro" id="IPR023214">
    <property type="entry name" value="HAD_sf"/>
</dbReference>
<evidence type="ECO:0000256" key="5">
    <source>
        <dbReference type="ARBA" id="ARBA00012730"/>
    </source>
</evidence>
<dbReference type="AlphaFoldDB" id="A0A6C0E6E7"/>
<protein>
    <recommendedName>
        <fullName evidence="5">phosphomannomutase</fullName>
        <ecNumber evidence="5">5.4.2.8</ecNumber>
    </recommendedName>
</protein>
<evidence type="ECO:0000256" key="3">
    <source>
        <dbReference type="ARBA" id="ARBA00009736"/>
    </source>
</evidence>
<evidence type="ECO:0000256" key="7">
    <source>
        <dbReference type="ARBA" id="ARBA00022723"/>
    </source>
</evidence>
<dbReference type="Gene3D" id="3.30.1240.20">
    <property type="match status" value="1"/>
</dbReference>
<keyword evidence="9" id="KW-0413">Isomerase</keyword>
<sequence>MRPLLLFDVDGTLAHSGQKIDSKMSDVLKSLKDNFDLGIVGGGKLEKILHQLDGVECKHYFTECGCVYHTVSDCCLKEIYIKNIRNHELYPKINILIKEVLSYLSTVDYMLSGNFIDLRNGIIYISLIGMAATQEERQYFIDLNKKNGYILELLSRLKDKASQMNVLSSLSICKGGEVGIAIYPVEYDKVQVLDTLLKDYHTIHYFGDKYDRDGNDYRLITNENVIGHKVTCIEDTFEILSQLSFLSYLS</sequence>
<dbReference type="GO" id="GO:0004615">
    <property type="term" value="F:phosphomannomutase activity"/>
    <property type="evidence" value="ECO:0007669"/>
    <property type="project" value="UniProtKB-EC"/>
</dbReference>
<dbReference type="PANTHER" id="PTHR10466">
    <property type="entry name" value="PHOSPHOMANNOMUTASE"/>
    <property type="match status" value="1"/>
</dbReference>
<comment type="subcellular location">
    <subcellularLocation>
        <location evidence="1">Cytoplasm</location>
    </subcellularLocation>
</comment>
<dbReference type="GO" id="GO:0006013">
    <property type="term" value="P:mannose metabolic process"/>
    <property type="evidence" value="ECO:0007669"/>
    <property type="project" value="TreeGrafter"/>
</dbReference>
<evidence type="ECO:0000256" key="4">
    <source>
        <dbReference type="ARBA" id="ARBA00011738"/>
    </source>
</evidence>